<dbReference type="GeneID" id="77468542"/>
<proteinExistence type="predicted"/>
<sequence>MSILRLGDKEYKIYLINGRNEAFPPKTEKERMTIENILTNISLTIDLKADTETIRAIIYKKLKNTKIKFKNIKIREI</sequence>
<accession>A0ABN5JHR7</accession>
<dbReference type="EMBL" id="CP028103">
    <property type="protein sequence ID" value="AVQ31735.1"/>
    <property type="molecule type" value="Genomic_DNA"/>
</dbReference>
<gene>
    <name evidence="1" type="ORF">C4N18_11115</name>
</gene>
<dbReference type="Proteomes" id="UP000241238">
    <property type="component" value="Chromosome"/>
</dbReference>
<evidence type="ECO:0000313" key="2">
    <source>
        <dbReference type="Proteomes" id="UP000241238"/>
    </source>
</evidence>
<name>A0ABN5JHR7_FUSVA</name>
<reference evidence="2" key="1">
    <citation type="journal article" date="2018" name="MSphere">
        <title>Fusobacterium Genomics Using MinION and Illumina Sequencing Enables Genome Completion and Correction.</title>
        <authorList>
            <person name="Todd S.M."/>
            <person name="Settlage R.E."/>
            <person name="Lahmers K.K."/>
            <person name="Slade D.J."/>
        </authorList>
    </citation>
    <scope>NUCLEOTIDE SEQUENCE [LARGE SCALE GENOMIC DNA]</scope>
    <source>
        <strain evidence="2">ATCC 27725</strain>
    </source>
</reference>
<dbReference type="RefSeq" id="WP_005948081.1">
    <property type="nucleotide sequence ID" value="NZ_CP028103.1"/>
</dbReference>
<organism evidence="1 2">
    <name type="scientific">Fusobacterium varium ATCC 27725</name>
    <dbReference type="NCBI Taxonomy" id="469618"/>
    <lineage>
        <taxon>Bacteria</taxon>
        <taxon>Fusobacteriati</taxon>
        <taxon>Fusobacteriota</taxon>
        <taxon>Fusobacteriia</taxon>
        <taxon>Fusobacteriales</taxon>
        <taxon>Fusobacteriaceae</taxon>
        <taxon>Fusobacterium</taxon>
    </lineage>
</organism>
<evidence type="ECO:0000313" key="1">
    <source>
        <dbReference type="EMBL" id="AVQ31735.1"/>
    </source>
</evidence>
<protein>
    <submittedName>
        <fullName evidence="1">Uncharacterized protein</fullName>
    </submittedName>
</protein>
<keyword evidence="2" id="KW-1185">Reference proteome</keyword>